<accession>A0A1L7I380</accession>
<dbReference type="Pfam" id="PF13391">
    <property type="entry name" value="HNH_2"/>
    <property type="match status" value="1"/>
</dbReference>
<gene>
    <name evidence="1" type="ORF">GRFL_0919</name>
</gene>
<dbReference type="Proteomes" id="UP000186230">
    <property type="component" value="Chromosome"/>
</dbReference>
<dbReference type="RefSeq" id="WP_236995878.1">
    <property type="nucleotide sequence ID" value="NZ_CP016359.1"/>
</dbReference>
<dbReference type="STRING" id="1229726.GRFL_0919"/>
<protein>
    <submittedName>
        <fullName evidence="1">Uncharacterized protein</fullName>
    </submittedName>
</protein>
<evidence type="ECO:0000313" key="1">
    <source>
        <dbReference type="EMBL" id="APU67643.1"/>
    </source>
</evidence>
<dbReference type="PIRSF" id="PIRSF030850">
    <property type="entry name" value="UCP030850"/>
    <property type="match status" value="1"/>
</dbReference>
<keyword evidence="2" id="KW-1185">Reference proteome</keyword>
<sequence length="325" mass="37689">MPNLSKYLWYFKKLKRGVSANLTKAPHKPIMLLAIINGIRKGHITNNKVFITPELLLNFRETWKQLVDTGHTENFALPFFHLRSEPFWDLIAKPGMEIGITRSGSIRSFKNLRETVAFAVIDAELFLLLQQSETCQVLEEQLLQYYFYDTRSNYWNDLNSAEESLLEYQIQNESGKEYRERLLSLKSQLDDSSYQEEIFIRGGLFKRSIPRIYDYKCSISGMRIMGPPNIQMIDACHIHPFSLSNDDTVSNGIALSPTLHRAFDRGLISITEDYKVKVSSLVNDKDSKFTLTQFDGKDLLLPSKKSWFPSVQSIKWHQENIFINE</sequence>
<name>A0A1L7I380_9FLAO</name>
<organism evidence="1 2">
    <name type="scientific">Christiangramia flava JLT2011</name>
    <dbReference type="NCBI Taxonomy" id="1229726"/>
    <lineage>
        <taxon>Bacteria</taxon>
        <taxon>Pseudomonadati</taxon>
        <taxon>Bacteroidota</taxon>
        <taxon>Flavobacteriia</taxon>
        <taxon>Flavobacteriales</taxon>
        <taxon>Flavobacteriaceae</taxon>
        <taxon>Christiangramia</taxon>
    </lineage>
</organism>
<proteinExistence type="predicted"/>
<dbReference type="InterPro" id="IPR003615">
    <property type="entry name" value="HNH_nuc"/>
</dbReference>
<evidence type="ECO:0000313" key="2">
    <source>
        <dbReference type="Proteomes" id="UP000186230"/>
    </source>
</evidence>
<reference evidence="1 2" key="1">
    <citation type="submission" date="2016-07" db="EMBL/GenBank/DDBJ databases">
        <title>Multi-omics approach to identify versatile polysaccharide utilization systems of a marine flavobacterium Gramella flava.</title>
        <authorList>
            <person name="Tang K."/>
        </authorList>
    </citation>
    <scope>NUCLEOTIDE SEQUENCE [LARGE SCALE GENOMIC DNA]</scope>
    <source>
        <strain evidence="1 2">JLT2011</strain>
    </source>
</reference>
<dbReference type="InterPro" id="IPR011396">
    <property type="entry name" value="PT_DNA_restrict"/>
</dbReference>
<dbReference type="KEGG" id="gfl:GRFL_0919"/>
<dbReference type="AlphaFoldDB" id="A0A1L7I380"/>
<dbReference type="EMBL" id="CP016359">
    <property type="protein sequence ID" value="APU67643.1"/>
    <property type="molecule type" value="Genomic_DNA"/>
</dbReference>